<comment type="function">
    <text evidence="1 8">Probably involved in transport through the plasma membrane.</text>
</comment>
<protein>
    <recommendedName>
        <fullName evidence="4 8">Protein PNS1</fullName>
    </recommendedName>
</protein>
<keyword evidence="11" id="KW-1185">Reference proteome</keyword>
<organism evidence="10 11">
    <name type="scientific">Linnemannia hyalina</name>
    <dbReference type="NCBI Taxonomy" id="64524"/>
    <lineage>
        <taxon>Eukaryota</taxon>
        <taxon>Fungi</taxon>
        <taxon>Fungi incertae sedis</taxon>
        <taxon>Mucoromycota</taxon>
        <taxon>Mortierellomycotina</taxon>
        <taxon>Mortierellomycetes</taxon>
        <taxon>Mortierellales</taxon>
        <taxon>Mortierellaceae</taxon>
        <taxon>Linnemannia</taxon>
    </lineage>
</organism>
<feature type="compositionally biased region" description="Pro residues" evidence="9">
    <location>
        <begin position="198"/>
        <end position="211"/>
    </location>
</feature>
<comment type="caution">
    <text evidence="10">The sequence shown here is derived from an EMBL/GenBank/DDBJ whole genome shotgun (WGS) entry which is preliminary data.</text>
</comment>
<feature type="transmembrane region" description="Helical" evidence="8">
    <location>
        <begin position="381"/>
        <end position="401"/>
    </location>
</feature>
<keyword evidence="6 8" id="KW-1133">Transmembrane helix</keyword>
<feature type="region of interest" description="Disordered" evidence="9">
    <location>
        <begin position="191"/>
        <end position="221"/>
    </location>
</feature>
<dbReference type="EMBL" id="JAHRHY010000011">
    <property type="protein sequence ID" value="KAG9065860.1"/>
    <property type="molecule type" value="Genomic_DNA"/>
</dbReference>
<accession>A0A9P8BRV5</accession>
<name>A0A9P8BRV5_9FUNG</name>
<evidence type="ECO:0000256" key="6">
    <source>
        <dbReference type="ARBA" id="ARBA00022989"/>
    </source>
</evidence>
<dbReference type="Pfam" id="PF04515">
    <property type="entry name" value="Choline_transpo"/>
    <property type="match status" value="1"/>
</dbReference>
<dbReference type="InterPro" id="IPR007603">
    <property type="entry name" value="Choline_transptr-like"/>
</dbReference>
<evidence type="ECO:0000256" key="4">
    <source>
        <dbReference type="ARBA" id="ARBA00015388"/>
    </source>
</evidence>
<feature type="transmembrane region" description="Helical" evidence="8">
    <location>
        <begin position="528"/>
        <end position="547"/>
    </location>
</feature>
<dbReference type="Proteomes" id="UP000707451">
    <property type="component" value="Unassembled WGS sequence"/>
</dbReference>
<feature type="region of interest" description="Disordered" evidence="9">
    <location>
        <begin position="55"/>
        <end position="130"/>
    </location>
</feature>
<dbReference type="PANTHER" id="PTHR12385:SF4">
    <property type="entry name" value="PROTEIN PNS1"/>
    <property type="match status" value="1"/>
</dbReference>
<comment type="subcellular location">
    <subcellularLocation>
        <location evidence="8">Cell membrane</location>
        <topology evidence="8">Multi-pass membrane protein</topology>
    </subcellularLocation>
    <subcellularLocation>
        <location evidence="2">Membrane</location>
        <topology evidence="2">Multi-pass membrane protein</topology>
    </subcellularLocation>
</comment>
<gene>
    <name evidence="10" type="primary">PNS1_1</name>
    <name evidence="10" type="ORF">KI688_002157</name>
</gene>
<feature type="compositionally biased region" description="Low complexity" evidence="9">
    <location>
        <begin position="212"/>
        <end position="221"/>
    </location>
</feature>
<feature type="compositionally biased region" description="Low complexity" evidence="9">
    <location>
        <begin position="75"/>
        <end position="86"/>
    </location>
</feature>
<sequence length="722" mass="79037">MSEWKFSGHTLREIYNSLGSPCQATLANGKTFSGNLYNVDPETLTLLILQVPPTPTPIQEQSSEQAKDTILETSEQQQQQEQQQQELPLPEDARKPQDQEPTQTQTQAQVSLSTNQQPTSNVTLATNGGTQRVRPTMVAIRQHALKSFSIEGSRLTTETMEALAGLPAPPNISPVDIESRKQSIITMLDSDKPAMSNYPPPNTGYYPPQPQQQPHYGAQPQPQYVPLQQQTQWGLQPTPPEQQQNYYAPQGQPMPPPTYDGSINPDSGLPTKFNPKPKYNDLWAAILFAVQFAGFVVLSYFAISNALKTGSGPGGAKGIGSLFSMGGLITLCISVGVGAIFSVAYFFLTVAFPTFVIKATLLLSILLYLAVAAYYLYLRMWIIGGIALVFGVLYAFMWFAWKSRIPFASVMLKTVTSVSRDYPATYAVSFLGLVAQVAYSIYFLLVFAGVYDYYFNSGTASGNDRSALFYVLVVFAVFSFYWTSQVLSNIVHTAICGVFATYYFMAGSPQGMTKSPTIESLKRACTTSFGSICFGSLVIAIIQTLRFVANMARGDGDGIMAFVACCIDCILSCLQGIAEFINKYAFAQIAIYGKPYMQAARDTWTIIQDRGIEQIINDNLIGNVWGMAAIFSGFLSGLGTYLYLHFAKPAFNANDQLTIALVIVGFVMGLQICFTVGTVIDSGVVTTFVCLAEDPAALARTKPDLFARIQATWPEVVQGVHY</sequence>
<evidence type="ECO:0000256" key="7">
    <source>
        <dbReference type="ARBA" id="ARBA00023136"/>
    </source>
</evidence>
<feature type="transmembrane region" description="Helical" evidence="8">
    <location>
        <begin position="656"/>
        <end position="680"/>
    </location>
</feature>
<evidence type="ECO:0000256" key="9">
    <source>
        <dbReference type="SAM" id="MobiDB-lite"/>
    </source>
</evidence>
<feature type="compositionally biased region" description="Low complexity" evidence="9">
    <location>
        <begin position="99"/>
        <end position="109"/>
    </location>
</feature>
<feature type="transmembrane region" description="Helical" evidence="8">
    <location>
        <begin position="355"/>
        <end position="375"/>
    </location>
</feature>
<evidence type="ECO:0000256" key="2">
    <source>
        <dbReference type="ARBA" id="ARBA00004141"/>
    </source>
</evidence>
<feature type="transmembrane region" description="Helical" evidence="8">
    <location>
        <begin position="282"/>
        <end position="303"/>
    </location>
</feature>
<dbReference type="OrthoDB" id="44736at2759"/>
<evidence type="ECO:0000313" key="10">
    <source>
        <dbReference type="EMBL" id="KAG9065860.1"/>
    </source>
</evidence>
<evidence type="ECO:0000256" key="3">
    <source>
        <dbReference type="ARBA" id="ARBA00007168"/>
    </source>
</evidence>
<dbReference type="PANTHER" id="PTHR12385">
    <property type="entry name" value="CHOLINE TRANSPORTER-LIKE (SLC FAMILY 44)"/>
    <property type="match status" value="1"/>
</dbReference>
<feature type="transmembrane region" description="Helical" evidence="8">
    <location>
        <begin position="559"/>
        <end position="578"/>
    </location>
</feature>
<comment type="similarity">
    <text evidence="3 8">Belongs to the CTL (choline transporter-like) family.</text>
</comment>
<evidence type="ECO:0000256" key="1">
    <source>
        <dbReference type="ARBA" id="ARBA00002957"/>
    </source>
</evidence>
<dbReference type="GO" id="GO:0005886">
    <property type="term" value="C:plasma membrane"/>
    <property type="evidence" value="ECO:0007669"/>
    <property type="project" value="UniProtKB-SubCell"/>
</dbReference>
<keyword evidence="7 8" id="KW-0472">Membrane</keyword>
<feature type="transmembrane region" description="Helical" evidence="8">
    <location>
        <begin position="624"/>
        <end position="644"/>
    </location>
</feature>
<feature type="transmembrane region" description="Helical" evidence="8">
    <location>
        <begin position="323"/>
        <end position="348"/>
    </location>
</feature>
<evidence type="ECO:0000313" key="11">
    <source>
        <dbReference type="Proteomes" id="UP000707451"/>
    </source>
</evidence>
<feature type="compositionally biased region" description="Polar residues" evidence="9">
    <location>
        <begin position="110"/>
        <end position="130"/>
    </location>
</feature>
<dbReference type="AlphaFoldDB" id="A0A9P8BRV5"/>
<evidence type="ECO:0000256" key="8">
    <source>
        <dbReference type="RuleBase" id="RU368066"/>
    </source>
</evidence>
<feature type="transmembrane region" description="Helical" evidence="8">
    <location>
        <begin position="422"/>
        <end position="447"/>
    </location>
</feature>
<feature type="transmembrane region" description="Helical" evidence="8">
    <location>
        <begin position="490"/>
        <end position="508"/>
    </location>
</feature>
<feature type="region of interest" description="Disordered" evidence="9">
    <location>
        <begin position="234"/>
        <end position="266"/>
    </location>
</feature>
<evidence type="ECO:0000256" key="5">
    <source>
        <dbReference type="ARBA" id="ARBA00022692"/>
    </source>
</evidence>
<keyword evidence="5 8" id="KW-0812">Transmembrane</keyword>
<dbReference type="GO" id="GO:0022857">
    <property type="term" value="F:transmembrane transporter activity"/>
    <property type="evidence" value="ECO:0007669"/>
    <property type="project" value="UniProtKB-UniRule"/>
</dbReference>
<feature type="transmembrane region" description="Helical" evidence="8">
    <location>
        <begin position="467"/>
        <end position="483"/>
    </location>
</feature>
<proteinExistence type="inferred from homology"/>
<reference evidence="10" key="1">
    <citation type="submission" date="2021-06" db="EMBL/GenBank/DDBJ databases">
        <title>Genome Sequence of Mortierella hyaline Strain SCG-10, a Cold-Adapted, Nitrate-Reducing Fungus Isolated from Soil in Minnesota, USA.</title>
        <authorList>
            <person name="Aldossari N."/>
        </authorList>
    </citation>
    <scope>NUCLEOTIDE SEQUENCE</scope>
    <source>
        <strain evidence="10">SCG-10</strain>
    </source>
</reference>